<keyword evidence="3" id="KW-1185">Reference proteome</keyword>
<gene>
    <name evidence="2" type="ORF">BEN48_03000</name>
</gene>
<evidence type="ECO:0000256" key="1">
    <source>
        <dbReference type="SAM" id="SignalP"/>
    </source>
</evidence>
<keyword evidence="1" id="KW-0732">Signal</keyword>
<reference evidence="2 3" key="1">
    <citation type="submission" date="2016-08" db="EMBL/GenBank/DDBJ databases">
        <title>Hymenobacter coccineus sp. nov., Hymenobacter lapidarius sp. nov. and Hymenobacter glacialis sp. nov., isolated from Antarctic soil.</title>
        <authorList>
            <person name="Sedlacek I."/>
            <person name="Kralova S."/>
            <person name="Kyrova K."/>
            <person name="Maslanova I."/>
            <person name="Stankova E."/>
            <person name="Vrbovska V."/>
            <person name="Nemec M."/>
            <person name="Bartak M."/>
            <person name="Svec P."/>
            <person name="Busse H.-J."/>
            <person name="Pantucek R."/>
        </authorList>
    </citation>
    <scope>NUCLEOTIDE SEQUENCE [LARGE SCALE GENOMIC DNA]</scope>
    <source>
        <strain evidence="2 3">CCM 8648</strain>
    </source>
</reference>
<dbReference type="OrthoDB" id="880728at2"/>
<feature type="chain" id="PRO_5009578700" evidence="1">
    <location>
        <begin position="27"/>
        <end position="177"/>
    </location>
</feature>
<dbReference type="STRING" id="1908236.BEN48_03000"/>
<feature type="signal peptide" evidence="1">
    <location>
        <begin position="1"/>
        <end position="26"/>
    </location>
</feature>
<dbReference type="RefSeq" id="WP_070734876.1">
    <property type="nucleotide sequence ID" value="NZ_MDZC01000068.1"/>
</dbReference>
<dbReference type="AlphaFoldDB" id="A0A1G1T1F8"/>
<protein>
    <submittedName>
        <fullName evidence="2">Uncharacterized protein</fullName>
    </submittedName>
</protein>
<name>A0A1G1T1F8_9BACT</name>
<dbReference type="PROSITE" id="PS51257">
    <property type="entry name" value="PROKAR_LIPOPROTEIN"/>
    <property type="match status" value="1"/>
</dbReference>
<organism evidence="2 3">
    <name type="scientific">Hymenobacter glacialis</name>
    <dbReference type="NCBI Taxonomy" id="1908236"/>
    <lineage>
        <taxon>Bacteria</taxon>
        <taxon>Pseudomonadati</taxon>
        <taxon>Bacteroidota</taxon>
        <taxon>Cytophagia</taxon>
        <taxon>Cytophagales</taxon>
        <taxon>Hymenobacteraceae</taxon>
        <taxon>Hymenobacter</taxon>
    </lineage>
</organism>
<comment type="caution">
    <text evidence="2">The sequence shown here is derived from an EMBL/GenBank/DDBJ whole genome shotgun (WGS) entry which is preliminary data.</text>
</comment>
<sequence length="177" mass="18969">MNKTRKPAPFLSLWPLLVLSAGLAGCCGSIECDCDAGSASDVVVSFDQDSLQSGFRAAEIRGAYAVRYVRPGFLTPLDTARQVLASTNFNSTNYISLQTLRWPANPTLPTAGEAFTSYNYRLVLPNASRSYSISELEVATGAGSGCCGCPFNIRRRFVLNGNPVIAEGGAAYTVLRR</sequence>
<evidence type="ECO:0000313" key="3">
    <source>
        <dbReference type="Proteomes" id="UP000177791"/>
    </source>
</evidence>
<dbReference type="Proteomes" id="UP000177791">
    <property type="component" value="Unassembled WGS sequence"/>
</dbReference>
<accession>A0A1G1T1F8</accession>
<dbReference type="EMBL" id="MDZC01000068">
    <property type="protein sequence ID" value="OGX84715.1"/>
    <property type="molecule type" value="Genomic_DNA"/>
</dbReference>
<proteinExistence type="predicted"/>
<evidence type="ECO:0000313" key="2">
    <source>
        <dbReference type="EMBL" id="OGX84715.1"/>
    </source>
</evidence>